<gene>
    <name evidence="2" type="ORF">SAMN05444580_104270</name>
</gene>
<organism evidence="2 3">
    <name type="scientific">Rhodococcus tukisamuensis</name>
    <dbReference type="NCBI Taxonomy" id="168276"/>
    <lineage>
        <taxon>Bacteria</taxon>
        <taxon>Bacillati</taxon>
        <taxon>Actinomycetota</taxon>
        <taxon>Actinomycetes</taxon>
        <taxon>Mycobacteriales</taxon>
        <taxon>Nocardiaceae</taxon>
        <taxon>Rhodococcus</taxon>
    </lineage>
</organism>
<dbReference type="EMBL" id="FNAB01000004">
    <property type="protein sequence ID" value="SDD43679.1"/>
    <property type="molecule type" value="Genomic_DNA"/>
</dbReference>
<evidence type="ECO:0000313" key="2">
    <source>
        <dbReference type="EMBL" id="SDD43679.1"/>
    </source>
</evidence>
<protein>
    <submittedName>
        <fullName evidence="2">Uncharacterized protein</fullName>
    </submittedName>
</protein>
<dbReference type="Proteomes" id="UP000199417">
    <property type="component" value="Unassembled WGS sequence"/>
</dbReference>
<dbReference type="STRING" id="168276.SAMN05444580_104270"/>
<evidence type="ECO:0000256" key="1">
    <source>
        <dbReference type="SAM" id="Phobius"/>
    </source>
</evidence>
<keyword evidence="1" id="KW-0472">Membrane</keyword>
<keyword evidence="3" id="KW-1185">Reference proteome</keyword>
<sequence length="62" mass="6258">MPDPDQAPIRPPVSRFRATSAIALGAGVAASVPALVLTGSIALCALIAVLTVAYVVLVDLMI</sequence>
<name>A0A1G6UQV2_9NOCA</name>
<proteinExistence type="predicted"/>
<feature type="transmembrane region" description="Helical" evidence="1">
    <location>
        <begin position="34"/>
        <end position="57"/>
    </location>
</feature>
<accession>A0A1G6UQV2</accession>
<evidence type="ECO:0000313" key="3">
    <source>
        <dbReference type="Proteomes" id="UP000199417"/>
    </source>
</evidence>
<keyword evidence="1" id="KW-0812">Transmembrane</keyword>
<keyword evidence="1" id="KW-1133">Transmembrane helix</keyword>
<reference evidence="2 3" key="1">
    <citation type="submission" date="2016-10" db="EMBL/GenBank/DDBJ databases">
        <authorList>
            <person name="de Groot N.N."/>
        </authorList>
    </citation>
    <scope>NUCLEOTIDE SEQUENCE [LARGE SCALE GENOMIC DNA]</scope>
    <source>
        <strain evidence="2 3">JCM 11308</strain>
    </source>
</reference>
<dbReference type="AlphaFoldDB" id="A0A1G6UQV2"/>
<dbReference type="RefSeq" id="WP_072845269.1">
    <property type="nucleotide sequence ID" value="NZ_FNAB01000004.1"/>
</dbReference>